<evidence type="ECO:0000313" key="2">
    <source>
        <dbReference type="Proteomes" id="UP000050425"/>
    </source>
</evidence>
<accession>A0A0P9JWX2</accession>
<protein>
    <submittedName>
        <fullName evidence="1">Uncharacterized protein</fullName>
    </submittedName>
</protein>
<dbReference type="EMBL" id="LJPT01000120">
    <property type="protein sequence ID" value="KPW46920.1"/>
    <property type="molecule type" value="Genomic_DNA"/>
</dbReference>
<comment type="caution">
    <text evidence="1">The sequence shown here is derived from an EMBL/GenBank/DDBJ whole genome shotgun (WGS) entry which is preliminary data.</text>
</comment>
<evidence type="ECO:0000313" key="1">
    <source>
        <dbReference type="EMBL" id="KPW46920.1"/>
    </source>
</evidence>
<reference evidence="1 2" key="1">
    <citation type="submission" date="2015-09" db="EMBL/GenBank/DDBJ databases">
        <title>Genome announcement of multiple Pseudomonas syringae strains.</title>
        <authorList>
            <person name="Thakur S."/>
            <person name="Wang P.W."/>
            <person name="Gong Y."/>
            <person name="Weir B.S."/>
            <person name="Guttman D.S."/>
        </authorList>
    </citation>
    <scope>NUCLEOTIDE SEQUENCE [LARGE SCALE GENOMIC DNA]</scope>
    <source>
        <strain evidence="1 2">ICMP4303</strain>
    </source>
</reference>
<proteinExistence type="predicted"/>
<organism evidence="1 2">
    <name type="scientific">Pseudomonas syringae pv. antirrhini</name>
    <dbReference type="NCBI Taxonomy" id="251702"/>
    <lineage>
        <taxon>Bacteria</taxon>
        <taxon>Pseudomonadati</taxon>
        <taxon>Pseudomonadota</taxon>
        <taxon>Gammaproteobacteria</taxon>
        <taxon>Pseudomonadales</taxon>
        <taxon>Pseudomonadaceae</taxon>
        <taxon>Pseudomonas</taxon>
    </lineage>
</organism>
<gene>
    <name evidence="1" type="ORF">ALO88_101783</name>
</gene>
<dbReference type="AlphaFoldDB" id="A0A0P9JWX2"/>
<sequence length="94" mass="10887">MSSCTRQTSTLWIAIAVPRSQNDIKTPLSKAYTGNSSREWEDEVAVFRRMNEKSGYQWRISAFCVLVITPAIVRRWSAMNDNLDRRADHHCARK</sequence>
<dbReference type="Proteomes" id="UP000050425">
    <property type="component" value="Unassembled WGS sequence"/>
</dbReference>
<name>A0A0P9JWX2_9PSED</name>